<feature type="region of interest" description="Disordered" evidence="1">
    <location>
        <begin position="136"/>
        <end position="175"/>
    </location>
</feature>
<gene>
    <name evidence="2" type="ORF">LCGC14_2477800</name>
</gene>
<evidence type="ECO:0000313" key="2">
    <source>
        <dbReference type="EMBL" id="KKL18209.1"/>
    </source>
</evidence>
<dbReference type="InterPro" id="IPR007607">
    <property type="entry name" value="BacA/B"/>
</dbReference>
<sequence>MLKKRGGTDREPTFSSDIPQEEKVSYSSSPPVERKTIIGEHISIEGSIHGKESLIIEGAMKGKIELEKNQITVGTKGRVEAEIHADNVTISGRLTGNIKALGKVSITKGANFTGEIKAKSISVEDGAYLKAAIELEQEPQKGIPPDAKPAPQGANPVPSFEKKPVIPGADPIKKN</sequence>
<proteinExistence type="predicted"/>
<reference evidence="2" key="1">
    <citation type="journal article" date="2015" name="Nature">
        <title>Complex archaea that bridge the gap between prokaryotes and eukaryotes.</title>
        <authorList>
            <person name="Spang A."/>
            <person name="Saw J.H."/>
            <person name="Jorgensen S.L."/>
            <person name="Zaremba-Niedzwiedzka K."/>
            <person name="Martijn J."/>
            <person name="Lind A.E."/>
            <person name="van Eijk R."/>
            <person name="Schleper C."/>
            <person name="Guy L."/>
            <person name="Ettema T.J."/>
        </authorList>
    </citation>
    <scope>NUCLEOTIDE SEQUENCE</scope>
</reference>
<accession>A0A0F9B8H6</accession>
<feature type="compositionally biased region" description="Basic and acidic residues" evidence="1">
    <location>
        <begin position="1"/>
        <end position="12"/>
    </location>
</feature>
<dbReference type="EMBL" id="LAZR01038955">
    <property type="protein sequence ID" value="KKL18209.1"/>
    <property type="molecule type" value="Genomic_DNA"/>
</dbReference>
<comment type="caution">
    <text evidence="2">The sequence shown here is derived from an EMBL/GenBank/DDBJ whole genome shotgun (WGS) entry which is preliminary data.</text>
</comment>
<evidence type="ECO:0008006" key="3">
    <source>
        <dbReference type="Google" id="ProtNLM"/>
    </source>
</evidence>
<dbReference type="Pfam" id="PF04519">
    <property type="entry name" value="Bactofilin"/>
    <property type="match status" value="1"/>
</dbReference>
<protein>
    <recommendedName>
        <fullName evidence="3">Polymer-forming cytoskeletal protein</fullName>
    </recommendedName>
</protein>
<organism evidence="2">
    <name type="scientific">marine sediment metagenome</name>
    <dbReference type="NCBI Taxonomy" id="412755"/>
    <lineage>
        <taxon>unclassified sequences</taxon>
        <taxon>metagenomes</taxon>
        <taxon>ecological metagenomes</taxon>
    </lineage>
</organism>
<evidence type="ECO:0000256" key="1">
    <source>
        <dbReference type="SAM" id="MobiDB-lite"/>
    </source>
</evidence>
<name>A0A0F9B8H6_9ZZZZ</name>
<dbReference type="PANTHER" id="PTHR35024:SF4">
    <property type="entry name" value="POLYMER-FORMING CYTOSKELETAL PROTEIN"/>
    <property type="match status" value="1"/>
</dbReference>
<dbReference type="PANTHER" id="PTHR35024">
    <property type="entry name" value="HYPOTHETICAL CYTOSOLIC PROTEIN"/>
    <property type="match status" value="1"/>
</dbReference>
<dbReference type="AlphaFoldDB" id="A0A0F9B8H6"/>
<feature type="region of interest" description="Disordered" evidence="1">
    <location>
        <begin position="1"/>
        <end position="32"/>
    </location>
</feature>